<feature type="compositionally biased region" description="Low complexity" evidence="1">
    <location>
        <begin position="49"/>
        <end position="73"/>
    </location>
</feature>
<gene>
    <name evidence="3" type="ORF">STARVERO_02523</name>
</gene>
<keyword evidence="4" id="KW-1185">Reference proteome</keyword>
<evidence type="ECO:0008006" key="5">
    <source>
        <dbReference type="Google" id="ProtNLM"/>
    </source>
</evidence>
<organism evidence="3 4">
    <name type="scientific">Starkeya nomas</name>
    <dbReference type="NCBI Taxonomy" id="2666134"/>
    <lineage>
        <taxon>Bacteria</taxon>
        <taxon>Pseudomonadati</taxon>
        <taxon>Pseudomonadota</taxon>
        <taxon>Alphaproteobacteria</taxon>
        <taxon>Hyphomicrobiales</taxon>
        <taxon>Xanthobacteraceae</taxon>
        <taxon>Starkeya</taxon>
    </lineage>
</organism>
<dbReference type="AlphaFoldDB" id="A0A5S9P866"/>
<evidence type="ECO:0000256" key="2">
    <source>
        <dbReference type="SAM" id="SignalP"/>
    </source>
</evidence>
<sequence>MKMLPINAKRHCAAVALCAFTAFFAGLGPAAAIIDSANATPAESTTGQKPAAKPKPAATAKNSAQGATTAATATPAAPGPYYVDFRARTAASYGHAFIWFGKSTQREVEVAGLHPATDSPVPYVLGHMMPVPSETGASYGDLDEQYLTANYRVYLSEEDAPKVFAYIQKLQKNTPFWNATTTNCTWFIGQIASFMGLKTPWHLLVPEDYVNELKKMNGGREVATLSADK</sequence>
<feature type="region of interest" description="Disordered" evidence="1">
    <location>
        <begin position="41"/>
        <end position="73"/>
    </location>
</feature>
<proteinExistence type="predicted"/>
<evidence type="ECO:0000313" key="4">
    <source>
        <dbReference type="Proteomes" id="UP000433050"/>
    </source>
</evidence>
<protein>
    <recommendedName>
        <fullName evidence="5">DUF4105 domain-containing protein</fullName>
    </recommendedName>
</protein>
<dbReference type="RefSeq" id="WP_159599150.1">
    <property type="nucleotide sequence ID" value="NZ_CACSAS010000001.1"/>
</dbReference>
<keyword evidence="2" id="KW-0732">Signal</keyword>
<reference evidence="3 4" key="1">
    <citation type="submission" date="2019-12" db="EMBL/GenBank/DDBJ databases">
        <authorList>
            <person name="Reyes-Prieto M."/>
        </authorList>
    </citation>
    <scope>NUCLEOTIDE SEQUENCE [LARGE SCALE GENOMIC DNA]</scope>
    <source>
        <strain evidence="3">HF14-78462</strain>
    </source>
</reference>
<name>A0A5S9P866_9HYPH</name>
<dbReference type="Proteomes" id="UP000433050">
    <property type="component" value="Unassembled WGS sequence"/>
</dbReference>
<evidence type="ECO:0000313" key="3">
    <source>
        <dbReference type="EMBL" id="CAA0099866.1"/>
    </source>
</evidence>
<feature type="chain" id="PRO_5025070736" description="DUF4105 domain-containing protein" evidence="2">
    <location>
        <begin position="25"/>
        <end position="229"/>
    </location>
</feature>
<accession>A0A5S9P866</accession>
<dbReference type="EMBL" id="CACSAS010000001">
    <property type="protein sequence ID" value="CAA0099866.1"/>
    <property type="molecule type" value="Genomic_DNA"/>
</dbReference>
<feature type="signal peptide" evidence="2">
    <location>
        <begin position="1"/>
        <end position="24"/>
    </location>
</feature>
<evidence type="ECO:0000256" key="1">
    <source>
        <dbReference type="SAM" id="MobiDB-lite"/>
    </source>
</evidence>